<evidence type="ECO:0000256" key="6">
    <source>
        <dbReference type="ARBA" id="ARBA00022801"/>
    </source>
</evidence>
<feature type="chain" id="PRO_5035425852" description="galacturonan 1,4-alpha-galacturonidase" evidence="19">
    <location>
        <begin position="18"/>
        <end position="426"/>
    </location>
</feature>
<comment type="catalytic activity">
    <reaction evidence="15">
        <text>[(1-&gt;4)-alpha-D-galacturonosyl](n) + H2O = alpha-D-galacturonate + [(1-&gt;4)-alpha-D-galacturonosyl](n-1)</text>
        <dbReference type="Rhea" id="RHEA:14117"/>
        <dbReference type="Rhea" id="RHEA-COMP:14570"/>
        <dbReference type="Rhea" id="RHEA-COMP:14572"/>
        <dbReference type="ChEBI" id="CHEBI:15377"/>
        <dbReference type="ChEBI" id="CHEBI:58658"/>
        <dbReference type="ChEBI" id="CHEBI:140523"/>
        <dbReference type="EC" id="3.2.1.67"/>
    </reaction>
</comment>
<evidence type="ECO:0000256" key="16">
    <source>
        <dbReference type="PROSITE-ProRule" id="PRU10052"/>
    </source>
</evidence>
<comment type="function">
    <text evidence="13">Specific in hydrolyzing the terminal glycosidic bond of polygalacturonic acid and oligogalacturonates.</text>
</comment>
<dbReference type="EMBL" id="JAGMVJ010000007">
    <property type="protein sequence ID" value="KAH7088790.1"/>
    <property type="molecule type" value="Genomic_DNA"/>
</dbReference>
<dbReference type="GO" id="GO:0004650">
    <property type="term" value="F:polygalacturonase activity"/>
    <property type="evidence" value="ECO:0007669"/>
    <property type="project" value="InterPro"/>
</dbReference>
<comment type="caution">
    <text evidence="20">The sequence shown here is derived from an EMBL/GenBank/DDBJ whole genome shotgun (WGS) entry which is preliminary data.</text>
</comment>
<evidence type="ECO:0000256" key="18">
    <source>
        <dbReference type="SAM" id="MobiDB-lite"/>
    </source>
</evidence>
<evidence type="ECO:0000313" key="21">
    <source>
        <dbReference type="Proteomes" id="UP000813461"/>
    </source>
</evidence>
<evidence type="ECO:0000256" key="14">
    <source>
        <dbReference type="ARBA" id="ARBA00038933"/>
    </source>
</evidence>
<dbReference type="GO" id="GO:0045490">
    <property type="term" value="P:pectin catabolic process"/>
    <property type="evidence" value="ECO:0007669"/>
    <property type="project" value="UniProtKB-ARBA"/>
</dbReference>
<evidence type="ECO:0000256" key="12">
    <source>
        <dbReference type="ARBA" id="ARBA00023326"/>
    </source>
</evidence>
<dbReference type="AlphaFoldDB" id="A0A8K0R808"/>
<keyword evidence="5" id="KW-0677">Repeat</keyword>
<dbReference type="InterPro" id="IPR000743">
    <property type="entry name" value="Glyco_hydro_28"/>
</dbReference>
<evidence type="ECO:0000256" key="15">
    <source>
        <dbReference type="ARBA" id="ARBA00048766"/>
    </source>
</evidence>
<dbReference type="GO" id="GO:0071555">
    <property type="term" value="P:cell wall organization"/>
    <property type="evidence" value="ECO:0007669"/>
    <property type="project" value="UniProtKB-KW"/>
</dbReference>
<keyword evidence="11" id="KW-0961">Cell wall biogenesis/degradation</keyword>
<dbReference type="PROSITE" id="PS00502">
    <property type="entry name" value="POLYGALACTURONASE"/>
    <property type="match status" value="1"/>
</dbReference>
<dbReference type="SMART" id="SM00710">
    <property type="entry name" value="PbH1"/>
    <property type="match status" value="5"/>
</dbReference>
<dbReference type="Pfam" id="PF00295">
    <property type="entry name" value="Glyco_hydro_28"/>
    <property type="match status" value="1"/>
</dbReference>
<evidence type="ECO:0000256" key="17">
    <source>
        <dbReference type="RuleBase" id="RU361169"/>
    </source>
</evidence>
<dbReference type="PANTHER" id="PTHR31736:SF12">
    <property type="entry name" value="EXO-POLYGALACTURONASE, PUTATIVE-RELATED"/>
    <property type="match status" value="1"/>
</dbReference>
<keyword evidence="8" id="KW-0325">Glycoprotein</keyword>
<evidence type="ECO:0000256" key="1">
    <source>
        <dbReference type="ARBA" id="ARBA00004613"/>
    </source>
</evidence>
<keyword evidence="12" id="KW-0624">Polysaccharide degradation</keyword>
<evidence type="ECO:0000256" key="13">
    <source>
        <dbReference type="ARBA" id="ARBA00037312"/>
    </source>
</evidence>
<dbReference type="GO" id="GO:0016829">
    <property type="term" value="F:lyase activity"/>
    <property type="evidence" value="ECO:0007669"/>
    <property type="project" value="UniProtKB-KW"/>
</dbReference>
<accession>A0A8K0R808</accession>
<dbReference type="OrthoDB" id="187139at2759"/>
<evidence type="ECO:0000256" key="11">
    <source>
        <dbReference type="ARBA" id="ARBA00023316"/>
    </source>
</evidence>
<comment type="similarity">
    <text evidence="2 17">Belongs to the glycosyl hydrolase 28 family.</text>
</comment>
<keyword evidence="4 19" id="KW-0732">Signal</keyword>
<name>A0A8K0R808_9PLEO</name>
<feature type="signal peptide" evidence="19">
    <location>
        <begin position="1"/>
        <end position="17"/>
    </location>
</feature>
<evidence type="ECO:0000256" key="5">
    <source>
        <dbReference type="ARBA" id="ARBA00022737"/>
    </source>
</evidence>
<dbReference type="InterPro" id="IPR006626">
    <property type="entry name" value="PbH1"/>
</dbReference>
<feature type="active site" evidence="16">
    <location>
        <position position="228"/>
    </location>
</feature>
<gene>
    <name evidence="20" type="ORF">FB567DRAFT_547647</name>
</gene>
<comment type="subcellular location">
    <subcellularLocation>
        <location evidence="1">Secreted</location>
    </subcellularLocation>
</comment>
<keyword evidence="20" id="KW-0456">Lyase</keyword>
<dbReference type="InterPro" id="IPR012334">
    <property type="entry name" value="Pectin_lyas_fold"/>
</dbReference>
<evidence type="ECO:0000256" key="3">
    <source>
        <dbReference type="ARBA" id="ARBA00022525"/>
    </source>
</evidence>
<dbReference type="SUPFAM" id="SSF51126">
    <property type="entry name" value="Pectin lyase-like"/>
    <property type="match status" value="1"/>
</dbReference>
<proteinExistence type="inferred from homology"/>
<feature type="compositionally biased region" description="Low complexity" evidence="18">
    <location>
        <begin position="406"/>
        <end position="426"/>
    </location>
</feature>
<organism evidence="20 21">
    <name type="scientific">Paraphoma chrysanthemicola</name>
    <dbReference type="NCBI Taxonomy" id="798071"/>
    <lineage>
        <taxon>Eukaryota</taxon>
        <taxon>Fungi</taxon>
        <taxon>Dikarya</taxon>
        <taxon>Ascomycota</taxon>
        <taxon>Pezizomycotina</taxon>
        <taxon>Dothideomycetes</taxon>
        <taxon>Pleosporomycetidae</taxon>
        <taxon>Pleosporales</taxon>
        <taxon>Pleosporineae</taxon>
        <taxon>Phaeosphaeriaceae</taxon>
        <taxon>Paraphoma</taxon>
    </lineage>
</organism>
<dbReference type="EC" id="3.2.1.67" evidence="14"/>
<dbReference type="InterPro" id="IPR011050">
    <property type="entry name" value="Pectin_lyase_fold/virulence"/>
</dbReference>
<keyword evidence="6 17" id="KW-0378">Hydrolase</keyword>
<keyword evidence="21" id="KW-1185">Reference proteome</keyword>
<keyword evidence="10 17" id="KW-0326">Glycosidase</keyword>
<evidence type="ECO:0000313" key="20">
    <source>
        <dbReference type="EMBL" id="KAH7088790.1"/>
    </source>
</evidence>
<keyword evidence="9" id="KW-0119">Carbohydrate metabolism</keyword>
<evidence type="ECO:0000256" key="19">
    <source>
        <dbReference type="SAM" id="SignalP"/>
    </source>
</evidence>
<dbReference type="Proteomes" id="UP000813461">
    <property type="component" value="Unassembled WGS sequence"/>
</dbReference>
<dbReference type="PANTHER" id="PTHR31736">
    <property type="match status" value="1"/>
</dbReference>
<keyword evidence="3" id="KW-0964">Secreted</keyword>
<evidence type="ECO:0000256" key="10">
    <source>
        <dbReference type="ARBA" id="ARBA00023295"/>
    </source>
</evidence>
<sequence length="426" mass="44639">MFRTSLIAASVASAAYAAVCEVAGGTSDDSAAIKAALKSCNNGGTVVLDKTYTIGSLLQTTDLSNVAIELTGTINLSANINYWSQNGFQLNYQNAYTAWTIGGSNIHIYGGGTYSGSGDTWYKAGKTGPIPWVIYNAQHVRVENIKQVQSPFWHNLVYGSSDVTFDNIDLHSIQSDGSQAQNTDGWDIYRSDSVSITNSHIVNGDDCVSFKPNTTNALVQNLYCQGSHGISVGSLGQYAGVTDIVANVLVKNVTMVNAENGARIKAFGGSASATSTKGGGSGYVKNITFQDFTVQNVDLPVVINQCYETSATTCASYPSKVTISDVHYINVTGTGGKSKEVVTLVCSDICQNITAKGTHLVGTSGSSEYFCTNIASTASLDFPCTVAGATVSGAPTTTKATKTKTSKSTTLKTSSTKKASKARSTV</sequence>
<dbReference type="GO" id="GO:0005576">
    <property type="term" value="C:extracellular region"/>
    <property type="evidence" value="ECO:0007669"/>
    <property type="project" value="UniProtKB-SubCell"/>
</dbReference>
<protein>
    <recommendedName>
        <fullName evidence="14">galacturonan 1,4-alpha-galacturonidase</fullName>
        <ecNumber evidence="14">3.2.1.67</ecNumber>
    </recommendedName>
</protein>
<evidence type="ECO:0000256" key="4">
    <source>
        <dbReference type="ARBA" id="ARBA00022729"/>
    </source>
</evidence>
<dbReference type="GO" id="GO:0047911">
    <property type="term" value="F:galacturan 1,4-alpha-galacturonidase activity"/>
    <property type="evidence" value="ECO:0007669"/>
    <property type="project" value="UniProtKB-EC"/>
</dbReference>
<evidence type="ECO:0000256" key="7">
    <source>
        <dbReference type="ARBA" id="ARBA00023157"/>
    </source>
</evidence>
<reference evidence="20" key="1">
    <citation type="journal article" date="2021" name="Nat. Commun.">
        <title>Genetic determinants of endophytism in the Arabidopsis root mycobiome.</title>
        <authorList>
            <person name="Mesny F."/>
            <person name="Miyauchi S."/>
            <person name="Thiergart T."/>
            <person name="Pickel B."/>
            <person name="Atanasova L."/>
            <person name="Karlsson M."/>
            <person name="Huettel B."/>
            <person name="Barry K.W."/>
            <person name="Haridas S."/>
            <person name="Chen C."/>
            <person name="Bauer D."/>
            <person name="Andreopoulos W."/>
            <person name="Pangilinan J."/>
            <person name="LaButti K."/>
            <person name="Riley R."/>
            <person name="Lipzen A."/>
            <person name="Clum A."/>
            <person name="Drula E."/>
            <person name="Henrissat B."/>
            <person name="Kohler A."/>
            <person name="Grigoriev I.V."/>
            <person name="Martin F.M."/>
            <person name="Hacquard S."/>
        </authorList>
    </citation>
    <scope>NUCLEOTIDE SEQUENCE</scope>
    <source>
        <strain evidence="20">MPI-SDFR-AT-0120</strain>
    </source>
</reference>
<keyword evidence="7" id="KW-1015">Disulfide bond</keyword>
<evidence type="ECO:0000256" key="9">
    <source>
        <dbReference type="ARBA" id="ARBA00023277"/>
    </source>
</evidence>
<feature type="region of interest" description="Disordered" evidence="18">
    <location>
        <begin position="395"/>
        <end position="426"/>
    </location>
</feature>
<evidence type="ECO:0000256" key="2">
    <source>
        <dbReference type="ARBA" id="ARBA00008834"/>
    </source>
</evidence>
<dbReference type="Gene3D" id="2.160.20.10">
    <property type="entry name" value="Single-stranded right-handed beta-helix, Pectin lyase-like"/>
    <property type="match status" value="1"/>
</dbReference>
<evidence type="ECO:0000256" key="8">
    <source>
        <dbReference type="ARBA" id="ARBA00023180"/>
    </source>
</evidence>